<organism evidence="12 13">
    <name type="scientific">Rubrimonas cliftonensis</name>
    <dbReference type="NCBI Taxonomy" id="89524"/>
    <lineage>
        <taxon>Bacteria</taxon>
        <taxon>Pseudomonadati</taxon>
        <taxon>Pseudomonadota</taxon>
        <taxon>Alphaproteobacteria</taxon>
        <taxon>Rhodobacterales</taxon>
        <taxon>Paracoccaceae</taxon>
        <taxon>Rubrimonas</taxon>
    </lineage>
</organism>
<keyword evidence="6 10" id="KW-0378">Hydrolase</keyword>
<dbReference type="SMART" id="SM00851">
    <property type="entry name" value="MGS"/>
    <property type="match status" value="1"/>
</dbReference>
<accession>A0A1H3VFK8</accession>
<dbReference type="EC" id="3.5.4.10" evidence="10"/>
<protein>
    <recommendedName>
        <fullName evidence="10">Bifunctional purine biosynthesis protein PurH</fullName>
    </recommendedName>
    <domain>
        <recommendedName>
            <fullName evidence="10">Phosphoribosylaminoimidazolecarboxamide formyltransferase</fullName>
            <ecNumber evidence="10">2.1.2.3</ecNumber>
        </recommendedName>
        <alternativeName>
            <fullName evidence="10">AICAR transformylase</fullName>
        </alternativeName>
    </domain>
    <domain>
        <recommendedName>
            <fullName evidence="10">IMP cyclohydrolase</fullName>
            <ecNumber evidence="10">3.5.4.10</ecNumber>
        </recommendedName>
        <alternativeName>
            <fullName evidence="10">ATIC</fullName>
        </alternativeName>
        <alternativeName>
            <fullName evidence="10">IMP synthase</fullName>
        </alternativeName>
        <alternativeName>
            <fullName evidence="10">Inosinicase</fullName>
        </alternativeName>
    </domain>
</protein>
<comment type="catalytic activity">
    <reaction evidence="9 10">
        <text>IMP + H2O = 5-formamido-1-(5-phospho-D-ribosyl)imidazole-4-carboxamide</text>
        <dbReference type="Rhea" id="RHEA:18445"/>
        <dbReference type="ChEBI" id="CHEBI:15377"/>
        <dbReference type="ChEBI" id="CHEBI:58053"/>
        <dbReference type="ChEBI" id="CHEBI:58467"/>
        <dbReference type="EC" id="3.5.4.10"/>
    </reaction>
</comment>
<evidence type="ECO:0000259" key="11">
    <source>
        <dbReference type="PROSITE" id="PS51855"/>
    </source>
</evidence>
<dbReference type="EMBL" id="FNQM01000001">
    <property type="protein sequence ID" value="SDZ73539.1"/>
    <property type="molecule type" value="Genomic_DNA"/>
</dbReference>
<dbReference type="PANTHER" id="PTHR11692:SF0">
    <property type="entry name" value="BIFUNCTIONAL PURINE BIOSYNTHESIS PROTEIN ATIC"/>
    <property type="match status" value="1"/>
</dbReference>
<evidence type="ECO:0000313" key="13">
    <source>
        <dbReference type="Proteomes" id="UP000198703"/>
    </source>
</evidence>
<keyword evidence="5 10" id="KW-0658">Purine biosynthesis</keyword>
<dbReference type="SUPFAM" id="SSF53927">
    <property type="entry name" value="Cytidine deaminase-like"/>
    <property type="match status" value="1"/>
</dbReference>
<evidence type="ECO:0000256" key="7">
    <source>
        <dbReference type="ARBA" id="ARBA00023268"/>
    </source>
</evidence>
<dbReference type="PIRSF" id="PIRSF000414">
    <property type="entry name" value="AICARFT_IMPCHas"/>
    <property type="match status" value="1"/>
</dbReference>
<proteinExistence type="inferred from homology"/>
<dbReference type="EC" id="2.1.2.3" evidence="10"/>
<dbReference type="GO" id="GO:0003937">
    <property type="term" value="F:IMP cyclohydrolase activity"/>
    <property type="evidence" value="ECO:0007669"/>
    <property type="project" value="UniProtKB-UniRule"/>
</dbReference>
<dbReference type="Pfam" id="PF01808">
    <property type="entry name" value="AICARFT_IMPCHas"/>
    <property type="match status" value="1"/>
</dbReference>
<keyword evidence="13" id="KW-1185">Reference proteome</keyword>
<reference evidence="12 13" key="1">
    <citation type="submission" date="2016-10" db="EMBL/GenBank/DDBJ databases">
        <authorList>
            <person name="de Groot N.N."/>
        </authorList>
    </citation>
    <scope>NUCLEOTIDE SEQUENCE [LARGE SCALE GENOMIC DNA]</scope>
    <source>
        <strain evidence="12 13">DSM 15345</strain>
    </source>
</reference>
<dbReference type="Gene3D" id="3.40.50.1380">
    <property type="entry name" value="Methylglyoxal synthase-like domain"/>
    <property type="match status" value="1"/>
</dbReference>
<comment type="domain">
    <text evidence="10">The IMP cyclohydrolase activity resides in the N-terminal region.</text>
</comment>
<dbReference type="SUPFAM" id="SSF52335">
    <property type="entry name" value="Methylglyoxal synthase-like"/>
    <property type="match status" value="1"/>
</dbReference>
<dbReference type="Pfam" id="PF02142">
    <property type="entry name" value="MGS"/>
    <property type="match status" value="1"/>
</dbReference>
<evidence type="ECO:0000256" key="9">
    <source>
        <dbReference type="ARBA" id="ARBA00050687"/>
    </source>
</evidence>
<dbReference type="GO" id="GO:0004643">
    <property type="term" value="F:phosphoribosylaminoimidazolecarboxamide formyltransferase activity"/>
    <property type="evidence" value="ECO:0007669"/>
    <property type="project" value="UniProtKB-UniRule"/>
</dbReference>
<dbReference type="NCBIfam" id="TIGR00355">
    <property type="entry name" value="purH"/>
    <property type="match status" value="1"/>
</dbReference>
<evidence type="ECO:0000256" key="3">
    <source>
        <dbReference type="ARBA" id="ARBA00007667"/>
    </source>
</evidence>
<dbReference type="InterPro" id="IPR011607">
    <property type="entry name" value="MGS-like_dom"/>
</dbReference>
<evidence type="ECO:0000256" key="1">
    <source>
        <dbReference type="ARBA" id="ARBA00004844"/>
    </source>
</evidence>
<dbReference type="SMART" id="SM00798">
    <property type="entry name" value="AICARFT_IMPCHas"/>
    <property type="match status" value="1"/>
</dbReference>
<dbReference type="CDD" id="cd01421">
    <property type="entry name" value="IMPCH"/>
    <property type="match status" value="1"/>
</dbReference>
<dbReference type="UniPathway" id="UPA00074">
    <property type="reaction ID" value="UER00133"/>
</dbReference>
<evidence type="ECO:0000256" key="4">
    <source>
        <dbReference type="ARBA" id="ARBA00022679"/>
    </source>
</evidence>
<comment type="similarity">
    <text evidence="3 10">Belongs to the PurH family.</text>
</comment>
<dbReference type="FunFam" id="3.40.140.20:FF:000001">
    <property type="entry name" value="Bifunctional purine biosynthesis protein PurH"/>
    <property type="match status" value="1"/>
</dbReference>
<sequence>MNGMAGEGGDAGAQEGVVAVRRALISVSDKTGVVAFAQALAARGAEIVSTGGTAAALREAGLAVREVADVTGSPEMMNGRVKTLHPRIHGGLLARRDDAAHMAALAEHAIPAIDLLAVSLYPFEATVARGASPEDCVENIDIGGPAMLRAAAKNFAGVAVASDPEDYAAILADIAAVGGVGVGLRRRLAAQTFARVAAYDAAVSAWMAEQAGLETPRWRAAAGRLRQPLRYGENPHQRAAFYVDGAARPGVAAARQVQGKEMSYNNIADTDAAFEAVAELGGDRPACIVVKHANPCGAALGDTLAEAYGRAFDCDRVSAFGGVVAVNRPLDTAAAEAITGVFTEVVIAPGADAAALAVFSQKANLRLLLTEAMPDPAEDGLAWRQVSGGWLAQSRDARLLEEMKVVTARAPSVAELADLRFAWAVAKHVKSNAVVYAKGQATVGVGAGQMSRVDSARIAARKAADMAAALDLPETPTKGAAVASDAFFPFADGLEALAEAGATAVIQPGGAMRDAEVIAAADRLGLAMVFTGLRHFRH</sequence>
<dbReference type="HAMAP" id="MF_00139">
    <property type="entry name" value="PurH"/>
    <property type="match status" value="1"/>
</dbReference>
<comment type="pathway">
    <text evidence="1 10">Purine metabolism; IMP biosynthesis via de novo pathway; IMP from 5-formamido-1-(5-phospho-D-ribosyl)imidazole-4-carboxamide: step 1/1.</text>
</comment>
<comment type="pathway">
    <text evidence="2 10">Purine metabolism; IMP biosynthesis via de novo pathway; 5-formamido-1-(5-phospho-D-ribosyl)imidazole-4-carboxamide from 5-amino-1-(5-phospho-D-ribosyl)imidazole-4-carboxamide (10-formyl THF route): step 1/1.</text>
</comment>
<keyword evidence="7 10" id="KW-0511">Multifunctional enzyme</keyword>
<evidence type="ECO:0000256" key="5">
    <source>
        <dbReference type="ARBA" id="ARBA00022755"/>
    </source>
</evidence>
<dbReference type="GO" id="GO:0006189">
    <property type="term" value="P:'de novo' IMP biosynthetic process"/>
    <property type="evidence" value="ECO:0007669"/>
    <property type="project" value="UniProtKB-UniRule"/>
</dbReference>
<comment type="catalytic activity">
    <reaction evidence="8 10">
        <text>(6R)-10-formyltetrahydrofolate + 5-amino-1-(5-phospho-beta-D-ribosyl)imidazole-4-carboxamide = 5-formamido-1-(5-phospho-D-ribosyl)imidazole-4-carboxamide + (6S)-5,6,7,8-tetrahydrofolate</text>
        <dbReference type="Rhea" id="RHEA:22192"/>
        <dbReference type="ChEBI" id="CHEBI:57453"/>
        <dbReference type="ChEBI" id="CHEBI:58467"/>
        <dbReference type="ChEBI" id="CHEBI:58475"/>
        <dbReference type="ChEBI" id="CHEBI:195366"/>
        <dbReference type="EC" id="2.1.2.3"/>
    </reaction>
</comment>
<dbReference type="NCBIfam" id="NF002049">
    <property type="entry name" value="PRK00881.1"/>
    <property type="match status" value="1"/>
</dbReference>
<keyword evidence="4 10" id="KW-0808">Transferase</keyword>
<dbReference type="InterPro" id="IPR036914">
    <property type="entry name" value="MGS-like_dom_sf"/>
</dbReference>
<evidence type="ECO:0000313" key="12">
    <source>
        <dbReference type="EMBL" id="SDZ73539.1"/>
    </source>
</evidence>
<dbReference type="GO" id="GO:0005829">
    <property type="term" value="C:cytosol"/>
    <property type="evidence" value="ECO:0007669"/>
    <property type="project" value="TreeGrafter"/>
</dbReference>
<dbReference type="InterPro" id="IPR016193">
    <property type="entry name" value="Cytidine_deaminase-like"/>
</dbReference>
<evidence type="ECO:0000256" key="8">
    <source>
        <dbReference type="ARBA" id="ARBA00050488"/>
    </source>
</evidence>
<dbReference type="FunFam" id="3.40.50.1380:FF:000001">
    <property type="entry name" value="Bifunctional purine biosynthesis protein PurH"/>
    <property type="match status" value="1"/>
</dbReference>
<evidence type="ECO:0000256" key="6">
    <source>
        <dbReference type="ARBA" id="ARBA00022801"/>
    </source>
</evidence>
<dbReference type="InterPro" id="IPR024051">
    <property type="entry name" value="AICAR_Tfase_dup_dom_sf"/>
</dbReference>
<dbReference type="Gene3D" id="3.40.140.20">
    <property type="match status" value="2"/>
</dbReference>
<dbReference type="PANTHER" id="PTHR11692">
    <property type="entry name" value="BIFUNCTIONAL PURINE BIOSYNTHESIS PROTEIN PURH"/>
    <property type="match status" value="1"/>
</dbReference>
<name>A0A1H3VFK8_9RHOB</name>
<dbReference type="Proteomes" id="UP000198703">
    <property type="component" value="Unassembled WGS sequence"/>
</dbReference>
<feature type="domain" description="MGS-like" evidence="11">
    <location>
        <begin position="10"/>
        <end position="162"/>
    </location>
</feature>
<dbReference type="AlphaFoldDB" id="A0A1H3VFK8"/>
<evidence type="ECO:0000256" key="2">
    <source>
        <dbReference type="ARBA" id="ARBA00004954"/>
    </source>
</evidence>
<dbReference type="PROSITE" id="PS51855">
    <property type="entry name" value="MGS"/>
    <property type="match status" value="1"/>
</dbReference>
<gene>
    <name evidence="10" type="primary">purH</name>
    <name evidence="12" type="ORF">SAMN05444370_10153</name>
</gene>
<dbReference type="STRING" id="89524.SAMN05444370_10153"/>
<dbReference type="InterPro" id="IPR002695">
    <property type="entry name" value="PurH-like"/>
</dbReference>
<evidence type="ECO:0000256" key="10">
    <source>
        <dbReference type="HAMAP-Rule" id="MF_00139"/>
    </source>
</evidence>